<keyword evidence="3" id="KW-1185">Reference proteome</keyword>
<accession>A0A284SDJ7</accession>
<reference evidence="2" key="2">
    <citation type="submission" date="2017-01" db="EMBL/GenBank/DDBJ databases">
        <authorList>
            <person name="Mah S.A."/>
            <person name="Swanson W.J."/>
            <person name="Moy G.W."/>
            <person name="Vacquier V.D."/>
        </authorList>
    </citation>
    <scope>NUCLEOTIDE SEQUENCE [LARGE SCALE GENOMIC DNA]</scope>
    <source>
        <strain evidence="2">C18/9</strain>
    </source>
</reference>
<dbReference type="AlphaFoldDB" id="A0A284SDJ7"/>
<evidence type="ECO:0000313" key="2">
    <source>
        <dbReference type="EMBL" id="SJL19043.1"/>
    </source>
</evidence>
<organism evidence="2 3">
    <name type="scientific">Armillaria ostoyae</name>
    <name type="common">Armillaria root rot fungus</name>
    <dbReference type="NCBI Taxonomy" id="47428"/>
    <lineage>
        <taxon>Eukaryota</taxon>
        <taxon>Fungi</taxon>
        <taxon>Dikarya</taxon>
        <taxon>Basidiomycota</taxon>
        <taxon>Agaricomycotina</taxon>
        <taxon>Agaricomycetes</taxon>
        <taxon>Agaricomycetidae</taxon>
        <taxon>Agaricales</taxon>
        <taxon>Marasmiineae</taxon>
        <taxon>Physalacriaceae</taxon>
        <taxon>Armillaria</taxon>
    </lineage>
</organism>
<protein>
    <submittedName>
        <fullName evidence="2">Uncharacterized protein</fullName>
    </submittedName>
</protein>
<name>A0A284SDJ7_ARMOS</name>
<reference evidence="3" key="1">
    <citation type="journal article" date="2017" name="Nat. Ecol. Evol.">
        <title>Genome expansion and lineage-specific genetic innovations in the forest pathogenic fungi Armillaria.</title>
        <authorList>
            <person name="Sipos G."/>
            <person name="Prasanna A.N."/>
            <person name="Walter M.C."/>
            <person name="O'Connor E."/>
            <person name="Balint B."/>
            <person name="Krizsan K."/>
            <person name="Kiss B."/>
            <person name="Hess J."/>
            <person name="Varga T."/>
            <person name="Slot J."/>
            <person name="Riley R."/>
            <person name="Boka B."/>
            <person name="Rigling D."/>
            <person name="Barry K."/>
            <person name="Lee J."/>
            <person name="Mihaltcheva S."/>
            <person name="LaButti K."/>
            <person name="Lipzen A."/>
            <person name="Waldron R."/>
            <person name="Moloney N.M."/>
            <person name="Sperisen C."/>
            <person name="Kredics L."/>
            <person name="Vagvoelgyi C."/>
            <person name="Patrignani A."/>
            <person name="Fitzpatrick D."/>
            <person name="Nagy I."/>
            <person name="Doyle S."/>
            <person name="Anderson J.B."/>
            <person name="Grigoriev I.V."/>
            <person name="Gueldener U."/>
            <person name="Muensterkoetter M."/>
            <person name="Nagy L.G."/>
        </authorList>
    </citation>
    <scope>NUCLEOTIDE SEQUENCE [LARGE SCALE GENOMIC DNA]</scope>
    <source>
        <strain evidence="3">C18/9</strain>
    </source>
</reference>
<evidence type="ECO:0000313" key="3">
    <source>
        <dbReference type="Proteomes" id="UP000219338"/>
    </source>
</evidence>
<dbReference type="EMBL" id="FUEG01000090">
    <property type="protein sequence ID" value="SJL19043.1"/>
    <property type="molecule type" value="Genomic_DNA"/>
</dbReference>
<evidence type="ECO:0000313" key="1">
    <source>
        <dbReference type="EMBL" id="SJL09805.1"/>
    </source>
</evidence>
<gene>
    <name evidence="1" type="ORF">ARMOST_13186</name>
    <name evidence="2" type="ORF">ARMOST_22650</name>
</gene>
<sequence length="110" mass="12242">MARPRGSVIGAVLFAMIESVPEGAPKKTSGLVHAATALRMCVVKNATQLDTRLIAKPDINETSSLCAKKEGHIVHPTETFTWNHLEVNTLITIFRIYKVRQLDRIKLYLS</sequence>
<dbReference type="EMBL" id="FUEG01000011">
    <property type="protein sequence ID" value="SJL09805.1"/>
    <property type="molecule type" value="Genomic_DNA"/>
</dbReference>
<dbReference type="Proteomes" id="UP000219338">
    <property type="component" value="Unassembled WGS sequence"/>
</dbReference>
<proteinExistence type="predicted"/>